<dbReference type="Proteomes" id="UP000215509">
    <property type="component" value="Unassembled WGS sequence"/>
</dbReference>
<evidence type="ECO:0000259" key="2">
    <source>
        <dbReference type="Pfam" id="PF14508"/>
    </source>
</evidence>
<dbReference type="InterPro" id="IPR014718">
    <property type="entry name" value="GH-type_carb-bd"/>
</dbReference>
<accession>A0A229UPQ5</accession>
<dbReference type="Pfam" id="PF14509">
    <property type="entry name" value="GH97_C"/>
    <property type="match status" value="1"/>
</dbReference>
<reference evidence="4 5" key="1">
    <citation type="submission" date="2017-07" db="EMBL/GenBank/DDBJ databases">
        <title>Genome sequencing and assembly of Paenibacillus rigui.</title>
        <authorList>
            <person name="Mayilraj S."/>
        </authorList>
    </citation>
    <scope>NUCLEOTIDE SEQUENCE [LARGE SCALE GENOMIC DNA]</scope>
    <source>
        <strain evidence="4 5">JCM 16352</strain>
    </source>
</reference>
<feature type="domain" description="Glycosyl-hydrolase 97 C-terminal oligomerisation" evidence="3">
    <location>
        <begin position="541"/>
        <end position="637"/>
    </location>
</feature>
<dbReference type="InterPro" id="IPR052720">
    <property type="entry name" value="Glycosyl_hydrolase_97"/>
</dbReference>
<dbReference type="PANTHER" id="PTHR35803:SF3">
    <property type="entry name" value="ALPHA-GLUCOSIDASE"/>
    <property type="match status" value="1"/>
</dbReference>
<proteinExistence type="predicted"/>
<dbReference type="OrthoDB" id="57532at2"/>
<dbReference type="InterPro" id="IPR019563">
    <property type="entry name" value="GH97_catalytic"/>
</dbReference>
<evidence type="ECO:0000313" key="4">
    <source>
        <dbReference type="EMBL" id="OXM85398.1"/>
    </source>
</evidence>
<gene>
    <name evidence="4" type="ORF">CF651_15395</name>
</gene>
<dbReference type="Gene3D" id="2.70.98.10">
    <property type="match status" value="1"/>
</dbReference>
<name>A0A229UPQ5_9BACL</name>
<dbReference type="InterPro" id="IPR029486">
    <property type="entry name" value="GH97_N"/>
</dbReference>
<dbReference type="AlphaFoldDB" id="A0A229UPQ5"/>
<evidence type="ECO:0000313" key="5">
    <source>
        <dbReference type="Proteomes" id="UP000215509"/>
    </source>
</evidence>
<evidence type="ECO:0000259" key="3">
    <source>
        <dbReference type="Pfam" id="PF14509"/>
    </source>
</evidence>
<dbReference type="SUPFAM" id="SSF51445">
    <property type="entry name" value="(Trans)glycosidases"/>
    <property type="match status" value="1"/>
</dbReference>
<evidence type="ECO:0000259" key="1">
    <source>
        <dbReference type="Pfam" id="PF10566"/>
    </source>
</evidence>
<dbReference type="PANTHER" id="PTHR35803">
    <property type="entry name" value="GLUCAN 1,4-ALPHA-GLUCOSIDASE SUSB-RELATED"/>
    <property type="match status" value="1"/>
</dbReference>
<dbReference type="GO" id="GO:0030246">
    <property type="term" value="F:carbohydrate binding"/>
    <property type="evidence" value="ECO:0007669"/>
    <property type="project" value="InterPro"/>
</dbReference>
<protein>
    <submittedName>
        <fullName evidence="4">Alpha-glucosidase</fullName>
    </submittedName>
</protein>
<organism evidence="4 5">
    <name type="scientific">Paenibacillus rigui</name>
    <dbReference type="NCBI Taxonomy" id="554312"/>
    <lineage>
        <taxon>Bacteria</taxon>
        <taxon>Bacillati</taxon>
        <taxon>Bacillota</taxon>
        <taxon>Bacilli</taxon>
        <taxon>Bacillales</taxon>
        <taxon>Paenibacillaceae</taxon>
        <taxon>Paenibacillus</taxon>
    </lineage>
</organism>
<dbReference type="Pfam" id="PF10566">
    <property type="entry name" value="Glyco_hydro_97"/>
    <property type="match status" value="1"/>
</dbReference>
<keyword evidence="5" id="KW-1185">Reference proteome</keyword>
<dbReference type="InterPro" id="IPR029483">
    <property type="entry name" value="GH97_C"/>
</dbReference>
<feature type="domain" description="Glycosyl-hydrolase 97 N-terminal" evidence="2">
    <location>
        <begin position="17"/>
        <end position="284"/>
    </location>
</feature>
<sequence length="645" mass="73802">MTWNRTGELTMKAWSMTSPNKLLSFFFTLKEKQGVHGIPVYSVTYKNRPLLLDSRLGLQLDGDPSLLDGFTVTDVHRDSYAEEWRPLYGERDVIPDRYSRLAIHLQEKDGNRRQLRLEFRLYDEGLAFRYHVPEQETLSRFTISGEHSQFHVPEGSWAYEEHGAEGEYAKVSVRDLKPNCERPLTVVYPDGTYIAITEAALDNYSRTLFSVHPASPWIIESTLSGLLTGFEGYGLMSENLPEEKNQASVIAQAPFSSPWRVVLVGDRPGDLLEHNYLVLNLNEPCALEDTSWIVPGKLIREMTLSQEGGRACVDFAAERGLQYVMLDWGWYGDPFDDRSDCTRPVNEVWFYNKKEGERTHTLDVQELVQYGAAKGIAILLYLDRRAVEHQIDRFLPVFKEWGIKGLKFGFVNTGPQYWTQWLHECIRKCAEYQLLVNVHDAYRTTGFTRTYPNMLTVEGIRGNEHMPTARHNATLPFTRFLAGCGDYTICYYSDRIQTTHAHQLAMSVIAYSPLHSIYWYDQPADAQGEPETEFFDRLPTVWDETRVLTGQIGEYAAIARRKGEEWFIGTITNELARDLDLPLDFLKQGKAYLATTYNDDLLNKASRTGVSMRITEVNASSRLQAYMAPSGGQAIWIRPKARDLA</sequence>
<dbReference type="Pfam" id="PF14508">
    <property type="entry name" value="GH97_N"/>
    <property type="match status" value="1"/>
</dbReference>
<dbReference type="Gene3D" id="3.20.20.70">
    <property type="entry name" value="Aldolase class I"/>
    <property type="match status" value="1"/>
</dbReference>
<comment type="caution">
    <text evidence="4">The sequence shown here is derived from an EMBL/GenBank/DDBJ whole genome shotgun (WGS) entry which is preliminary data.</text>
</comment>
<feature type="domain" description="Glycosyl-hydrolase 97 catalytic" evidence="1">
    <location>
        <begin position="308"/>
        <end position="460"/>
    </location>
</feature>
<dbReference type="InterPro" id="IPR017853">
    <property type="entry name" value="GH"/>
</dbReference>
<dbReference type="EMBL" id="NMQW01000022">
    <property type="protein sequence ID" value="OXM85398.1"/>
    <property type="molecule type" value="Genomic_DNA"/>
</dbReference>
<dbReference type="InterPro" id="IPR013785">
    <property type="entry name" value="Aldolase_TIM"/>
</dbReference>